<dbReference type="PROSITE" id="PS50989">
    <property type="entry name" value="COA_CT_CTER"/>
    <property type="match status" value="1"/>
</dbReference>
<comment type="pathway">
    <text evidence="2">Lipid metabolism; malonyl-CoA biosynthesis; malonyl-CoA from acetyl-CoA: step 1/1.</text>
</comment>
<evidence type="ECO:0000259" key="13">
    <source>
        <dbReference type="PROSITE" id="PS50980"/>
    </source>
</evidence>
<dbReference type="PANTHER" id="PTHR48095:SF5">
    <property type="entry name" value="BLL7292 PROTEIN"/>
    <property type="match status" value="1"/>
</dbReference>
<dbReference type="Gene3D" id="2.40.50.100">
    <property type="match status" value="1"/>
</dbReference>
<dbReference type="RefSeq" id="WP_135589822.1">
    <property type="nucleotide sequence ID" value="NZ_RQEP01000019.1"/>
</dbReference>
<dbReference type="InterPro" id="IPR011762">
    <property type="entry name" value="COA_CT_N"/>
</dbReference>
<dbReference type="InterPro" id="IPR000089">
    <property type="entry name" value="Biotin_lipoyl"/>
</dbReference>
<dbReference type="InterPro" id="IPR029045">
    <property type="entry name" value="ClpP/crotonase-like_dom_sf"/>
</dbReference>
<dbReference type="SUPFAM" id="SSF51246">
    <property type="entry name" value="Rudiment single hybrid motif"/>
    <property type="match status" value="1"/>
</dbReference>
<dbReference type="PROSITE" id="PS00867">
    <property type="entry name" value="CPSASE_2"/>
    <property type="match status" value="1"/>
</dbReference>
<dbReference type="PROSITE" id="PS50980">
    <property type="entry name" value="COA_CT_NTER"/>
    <property type="match status" value="1"/>
</dbReference>
<dbReference type="AlphaFoldDB" id="A0A4R9FMR8"/>
<organism evidence="15 16">
    <name type="scientific">Leptospira semungkisensis</name>
    <dbReference type="NCBI Taxonomy" id="2484985"/>
    <lineage>
        <taxon>Bacteria</taxon>
        <taxon>Pseudomonadati</taxon>
        <taxon>Spirochaetota</taxon>
        <taxon>Spirochaetia</taxon>
        <taxon>Leptospirales</taxon>
        <taxon>Leptospiraceae</taxon>
        <taxon>Leptospira</taxon>
    </lineage>
</organism>
<protein>
    <recommendedName>
        <fullName evidence="3">acetyl-CoA carboxylase</fullName>
        <ecNumber evidence="3">6.4.1.2</ecNumber>
    </recommendedName>
</protein>
<comment type="caution">
    <text evidence="15">The sequence shown here is derived from an EMBL/GenBank/DDBJ whole genome shotgun (WGS) entry which is preliminary data.</text>
</comment>
<dbReference type="Proteomes" id="UP000297453">
    <property type="component" value="Unassembled WGS sequence"/>
</dbReference>
<dbReference type="InterPro" id="IPR051602">
    <property type="entry name" value="ACC_Biotin_Carboxylase"/>
</dbReference>
<dbReference type="InterPro" id="IPR011763">
    <property type="entry name" value="COA_CT_C"/>
</dbReference>
<dbReference type="GO" id="GO:0005524">
    <property type="term" value="F:ATP binding"/>
    <property type="evidence" value="ECO:0007669"/>
    <property type="project" value="UniProtKB-UniRule"/>
</dbReference>
<keyword evidence="7" id="KW-0092">Biotin</keyword>
<dbReference type="SUPFAM" id="SSF52440">
    <property type="entry name" value="PreATP-grasp domain"/>
    <property type="match status" value="1"/>
</dbReference>
<dbReference type="PROSITE" id="PS50979">
    <property type="entry name" value="BC"/>
    <property type="match status" value="1"/>
</dbReference>
<proteinExistence type="predicted"/>
<feature type="domain" description="Lipoyl-binding" evidence="10">
    <location>
        <begin position="482"/>
        <end position="560"/>
    </location>
</feature>
<feature type="domain" description="CoA carboxyltransferase N-terminal" evidence="13">
    <location>
        <begin position="577"/>
        <end position="846"/>
    </location>
</feature>
<dbReference type="InterPro" id="IPR034733">
    <property type="entry name" value="AcCoA_carboxyl_beta"/>
</dbReference>
<dbReference type="Gene3D" id="3.90.226.10">
    <property type="entry name" value="2-enoyl-CoA Hydratase, Chain A, domain 1"/>
    <property type="match status" value="2"/>
</dbReference>
<dbReference type="Pfam" id="PF00364">
    <property type="entry name" value="Biotin_lipoyl"/>
    <property type="match status" value="1"/>
</dbReference>
<dbReference type="SMART" id="SM00878">
    <property type="entry name" value="Biotin_carb_C"/>
    <property type="match status" value="1"/>
</dbReference>
<dbReference type="OrthoDB" id="9807469at2"/>
<keyword evidence="5 9" id="KW-0547">Nucleotide-binding</keyword>
<dbReference type="Gene3D" id="3.30.470.20">
    <property type="entry name" value="ATP-grasp fold, B domain"/>
    <property type="match status" value="1"/>
</dbReference>
<dbReference type="SUPFAM" id="SSF51230">
    <property type="entry name" value="Single hybrid motif"/>
    <property type="match status" value="1"/>
</dbReference>
<dbReference type="EC" id="6.4.1.2" evidence="3"/>
<dbReference type="EMBL" id="RQEP01000019">
    <property type="protein sequence ID" value="TGJ99730.1"/>
    <property type="molecule type" value="Genomic_DNA"/>
</dbReference>
<dbReference type="Pfam" id="PF00289">
    <property type="entry name" value="Biotin_carb_N"/>
    <property type="match status" value="1"/>
</dbReference>
<dbReference type="InterPro" id="IPR011053">
    <property type="entry name" value="Single_hybrid_motif"/>
</dbReference>
<dbReference type="PROSITE" id="PS50975">
    <property type="entry name" value="ATP_GRASP"/>
    <property type="match status" value="1"/>
</dbReference>
<evidence type="ECO:0000256" key="2">
    <source>
        <dbReference type="ARBA" id="ARBA00004956"/>
    </source>
</evidence>
<dbReference type="Pfam" id="PF02786">
    <property type="entry name" value="CPSase_L_D2"/>
    <property type="match status" value="1"/>
</dbReference>
<evidence type="ECO:0000256" key="4">
    <source>
        <dbReference type="ARBA" id="ARBA00022598"/>
    </source>
</evidence>
<evidence type="ECO:0000256" key="6">
    <source>
        <dbReference type="ARBA" id="ARBA00022840"/>
    </source>
</evidence>
<dbReference type="CDD" id="cd06850">
    <property type="entry name" value="biotinyl_domain"/>
    <property type="match status" value="1"/>
</dbReference>
<dbReference type="PROSITE" id="PS50968">
    <property type="entry name" value="BIOTINYL_LIPOYL"/>
    <property type="match status" value="1"/>
</dbReference>
<dbReference type="Gene3D" id="3.30.1490.20">
    <property type="entry name" value="ATP-grasp fold, A domain"/>
    <property type="match status" value="1"/>
</dbReference>
<evidence type="ECO:0000313" key="16">
    <source>
        <dbReference type="Proteomes" id="UP000297453"/>
    </source>
</evidence>
<dbReference type="GO" id="GO:0046872">
    <property type="term" value="F:metal ion binding"/>
    <property type="evidence" value="ECO:0007669"/>
    <property type="project" value="InterPro"/>
</dbReference>
<name>A0A4R9FMR8_9LEPT</name>
<feature type="domain" description="Biotin carboxylation" evidence="12">
    <location>
        <begin position="2"/>
        <end position="454"/>
    </location>
</feature>
<evidence type="ECO:0000259" key="14">
    <source>
        <dbReference type="PROSITE" id="PS50989"/>
    </source>
</evidence>
<dbReference type="InterPro" id="IPR005479">
    <property type="entry name" value="CPAse_ATP-bd"/>
</dbReference>
<reference evidence="15" key="1">
    <citation type="journal article" date="2019" name="PLoS Negl. Trop. Dis.">
        <title>Revisiting the worldwide diversity of Leptospira species in the environment.</title>
        <authorList>
            <person name="Vincent A.T."/>
            <person name="Schiettekatte O."/>
            <person name="Bourhy P."/>
            <person name="Veyrier F.J."/>
            <person name="Picardeau M."/>
        </authorList>
    </citation>
    <scope>NUCLEOTIDE SEQUENCE [LARGE SCALE GENOMIC DNA]</scope>
    <source>
        <strain evidence="15">SSS9</strain>
    </source>
</reference>
<dbReference type="UniPathway" id="UPA00655">
    <property type="reaction ID" value="UER00711"/>
</dbReference>
<keyword evidence="4" id="KW-0436">Ligase</keyword>
<dbReference type="Pfam" id="PF02785">
    <property type="entry name" value="Biotin_carb_C"/>
    <property type="match status" value="1"/>
</dbReference>
<dbReference type="InterPro" id="IPR005482">
    <property type="entry name" value="Biotin_COase_C"/>
</dbReference>
<evidence type="ECO:0000259" key="12">
    <source>
        <dbReference type="PROSITE" id="PS50979"/>
    </source>
</evidence>
<evidence type="ECO:0000259" key="10">
    <source>
        <dbReference type="PROSITE" id="PS50968"/>
    </source>
</evidence>
<dbReference type="Pfam" id="PF01039">
    <property type="entry name" value="Carboxyl_trans"/>
    <property type="match status" value="1"/>
</dbReference>
<evidence type="ECO:0000256" key="9">
    <source>
        <dbReference type="PROSITE-ProRule" id="PRU00409"/>
    </source>
</evidence>
<dbReference type="PANTHER" id="PTHR48095">
    <property type="entry name" value="PYRUVATE CARBOXYLASE SUBUNIT A"/>
    <property type="match status" value="1"/>
</dbReference>
<dbReference type="GO" id="GO:2001295">
    <property type="term" value="P:malonyl-CoA biosynthetic process"/>
    <property type="evidence" value="ECO:0007669"/>
    <property type="project" value="UniProtKB-UniPathway"/>
</dbReference>
<sequence>MKLSKLLIANRGEVSLRIARAAAELGIQTLSIYSEDDLNSRHRLATDLSKPLKGVGVPAYLDQEQILRIAKENRCDSVHPGYGFLSENHEFAEKCERSEIVFIGPNSSALKLLGDKIEALRLAEKLHIPVLPGVRSVVSLEDTKRFFSEQGSIMIKALSGGGGRGIRVVLKKEELADLFKACSDEAQSAFGNSNLYLEKFLPKARHIEAQILGDGSGEIVHLWERDCSLQRRNQKLIEIAPAPFLSSSAREKILSYSKKIAQYLKYKSLGTFEFLLDPENQENIYFMEANPRLQVEHTVTEEITGLDLVQLQMQIASGNLLKDLDLAQDSIPSPKGYAIQIRINSEILDEKGNTRPSSGKIRLFEPSSGPGIRVDSVAYSGYEINPNYDSLLAKLIVRSKNENFTNLLSSSLRALSEFRIVGVPTNLDLLQNILQSKEVQEYSVHTQFIQEKISDLLKSKVADPRQFPFESEQNISSKAKREEEEVLPDGMFRFSSPMAGRLVEVSPSEGDFIRKGQKLAVLSSMKMEHVLNSEISGYVESILASAEDTVSESQTLLLIRKSDTEEEHHTEDISVDLDRIRPDLQEVKDRLSVNEDTARAQAVSKRHKRGQRTTRENIADLCDPGSFIEYGALALAAQRRRRSLDELIKLSPADGLVAGLGTANGTFFEANKSRISVLAYDYTVFMGTQGAMNHKKTDRFLQMVKEQRLPLVFFTEGGGGRPGEVDVPAVAGLDLHTFRQYAGLKGILPRIAVNAGRCFAGNAALFGASDIRIATEDSNIGMGGPVMVKGGGLGNFSAEEIGPASIQTRNGVIDVLVSNEVEGVRIAKKALSYFQGDLRQFESSDQRALRNCIPENRLRSYDIRKLIDILADQDSVLELQRDFAKGIVTSFIRIEGRALGLVANDPTHLGGAIDAEAADKSSKFLDFCNTFKIPVLFLCDTPGFMVGPDVEKKGLVRKAAELFAAGASLKVPVFTIILRKGYGLGAMAMAAGSFHAPVFTISWPTGEFGAMGIEGEIRTGFQKELAEVKDWKERQILFERLVAEAYERGKAINMASYLEIDAVIDPLDSRKWIVRGLDSCA</sequence>
<comment type="cofactor">
    <cofactor evidence="1">
        <name>biotin</name>
        <dbReference type="ChEBI" id="CHEBI:57586"/>
    </cofactor>
</comment>
<dbReference type="InterPro" id="IPR013815">
    <property type="entry name" value="ATP_grasp_subdomain_1"/>
</dbReference>
<evidence type="ECO:0000256" key="5">
    <source>
        <dbReference type="ARBA" id="ARBA00022741"/>
    </source>
</evidence>
<evidence type="ECO:0000256" key="7">
    <source>
        <dbReference type="ARBA" id="ARBA00023267"/>
    </source>
</evidence>
<dbReference type="InterPro" id="IPR011764">
    <property type="entry name" value="Biotin_carboxylation_dom"/>
</dbReference>
<dbReference type="SUPFAM" id="SSF52096">
    <property type="entry name" value="ClpP/crotonase"/>
    <property type="match status" value="2"/>
</dbReference>
<evidence type="ECO:0000313" key="15">
    <source>
        <dbReference type="EMBL" id="TGJ99730.1"/>
    </source>
</evidence>
<evidence type="ECO:0000259" key="11">
    <source>
        <dbReference type="PROSITE" id="PS50975"/>
    </source>
</evidence>
<dbReference type="Gene3D" id="3.40.50.20">
    <property type="match status" value="1"/>
</dbReference>
<gene>
    <name evidence="15" type="ORF">EHO59_18055</name>
</gene>
<feature type="domain" description="ATP-grasp" evidence="11">
    <location>
        <begin position="120"/>
        <end position="317"/>
    </location>
</feature>
<keyword evidence="8" id="KW-0511">Multifunctional enzyme</keyword>
<keyword evidence="16" id="KW-1185">Reference proteome</keyword>
<evidence type="ECO:0000256" key="1">
    <source>
        <dbReference type="ARBA" id="ARBA00001953"/>
    </source>
</evidence>
<feature type="domain" description="CoA carboxyltransferase C-terminal" evidence="14">
    <location>
        <begin position="840"/>
        <end position="1081"/>
    </location>
</feature>
<accession>A0A4R9FMR8</accession>
<evidence type="ECO:0000256" key="8">
    <source>
        <dbReference type="ARBA" id="ARBA00023268"/>
    </source>
</evidence>
<dbReference type="InterPro" id="IPR011761">
    <property type="entry name" value="ATP-grasp"/>
</dbReference>
<dbReference type="InterPro" id="IPR016185">
    <property type="entry name" value="PreATP-grasp_dom_sf"/>
</dbReference>
<evidence type="ECO:0000256" key="3">
    <source>
        <dbReference type="ARBA" id="ARBA00013058"/>
    </source>
</evidence>
<dbReference type="InterPro" id="IPR005481">
    <property type="entry name" value="BC-like_N"/>
</dbReference>
<dbReference type="GO" id="GO:0003989">
    <property type="term" value="F:acetyl-CoA carboxylase activity"/>
    <property type="evidence" value="ECO:0007669"/>
    <property type="project" value="UniProtKB-EC"/>
</dbReference>
<keyword evidence="6 9" id="KW-0067">ATP-binding</keyword>
<dbReference type="InterPro" id="IPR011054">
    <property type="entry name" value="Rudment_hybrid_motif"/>
</dbReference>
<dbReference type="SUPFAM" id="SSF56059">
    <property type="entry name" value="Glutathione synthetase ATP-binding domain-like"/>
    <property type="match status" value="1"/>
</dbReference>